<dbReference type="GO" id="GO:0008233">
    <property type="term" value="F:peptidase activity"/>
    <property type="evidence" value="ECO:0007669"/>
    <property type="project" value="UniProtKB-KW"/>
</dbReference>
<evidence type="ECO:0000256" key="1">
    <source>
        <dbReference type="SAM" id="MobiDB-lite"/>
    </source>
</evidence>
<dbReference type="InterPro" id="IPR000163">
    <property type="entry name" value="Prohibitin"/>
</dbReference>
<dbReference type="SUPFAM" id="SSF117892">
    <property type="entry name" value="Band 7/SPFH domain"/>
    <property type="match status" value="1"/>
</dbReference>
<protein>
    <submittedName>
        <fullName evidence="4">FtsH protease regulator HflC</fullName>
    </submittedName>
</protein>
<dbReference type="PRINTS" id="PR00679">
    <property type="entry name" value="PROHIBITIN"/>
</dbReference>
<dbReference type="Gene3D" id="3.30.479.30">
    <property type="entry name" value="Band 7 domain"/>
    <property type="match status" value="1"/>
</dbReference>
<evidence type="ECO:0000313" key="4">
    <source>
        <dbReference type="EMBL" id="CUQ90676.1"/>
    </source>
</evidence>
<dbReference type="PANTHER" id="PTHR42911:SF1">
    <property type="entry name" value="MODULATOR OF FTSH PROTEASE HFLC"/>
    <property type="match status" value="1"/>
</dbReference>
<feature type="region of interest" description="Disordered" evidence="1">
    <location>
        <begin position="288"/>
        <end position="309"/>
    </location>
</feature>
<dbReference type="SMART" id="SM00244">
    <property type="entry name" value="PHB"/>
    <property type="match status" value="1"/>
</dbReference>
<sequence>MAEMKFSTSSSDTKEFNGKKAGKIAVIAVIAVALIIVLFNCFSIVNEGFIGVKYTFGKITQDNLAPGLNFCIPFIEEIRQVDTREQIYSVTDDAYTSDTQTVQSLQLKLNYRYDSAKLSDIIRNVGIDNVESKLLVQNVAKISKNEIGKVKAEELVQSRADVQQTIQQELTNTLAPSGIIVVSFAIENLAFDEAFETSIQAKVIAAQDALKMENKTKEKEEEAKQVVIAAQAKADSTKLEADAQAYAIQAVQKQLETSPNYIDYMKINNWNGQLPQIIGDGVNPFVNLDSSANSAESKSDKSDSTSKSN</sequence>
<keyword evidence="4" id="KW-0645">Protease</keyword>
<dbReference type="EMBL" id="CZBY01000021">
    <property type="protein sequence ID" value="CUQ90676.1"/>
    <property type="molecule type" value="Genomic_DNA"/>
</dbReference>
<reference evidence="4 5" key="1">
    <citation type="submission" date="2015-09" db="EMBL/GenBank/DDBJ databases">
        <authorList>
            <consortium name="Pathogen Informatics"/>
        </authorList>
    </citation>
    <scope>NUCLEOTIDE SEQUENCE [LARGE SCALE GENOMIC DNA]</scope>
    <source>
        <strain evidence="4 5">2789STDY5834928</strain>
    </source>
</reference>
<evidence type="ECO:0000259" key="3">
    <source>
        <dbReference type="SMART" id="SM00244"/>
    </source>
</evidence>
<keyword evidence="4" id="KW-0378">Hydrolase</keyword>
<accession>A0A175A2W2</accession>
<name>A0A175A2W2_9FIRM</name>
<gene>
    <name evidence="4" type="ORF">ERS852540_02180</name>
</gene>
<feature type="compositionally biased region" description="Basic and acidic residues" evidence="1">
    <location>
        <begin position="297"/>
        <end position="309"/>
    </location>
</feature>
<dbReference type="PANTHER" id="PTHR42911">
    <property type="entry name" value="MODULATOR OF FTSH PROTEASE HFLC"/>
    <property type="match status" value="1"/>
</dbReference>
<dbReference type="OrthoDB" id="9812991at2"/>
<dbReference type="STRING" id="39492.ERS852540_02180"/>
<proteinExistence type="predicted"/>
<dbReference type="CDD" id="cd03401">
    <property type="entry name" value="SPFH_prohibitin"/>
    <property type="match status" value="1"/>
</dbReference>
<feature type="domain" description="Band 7" evidence="3">
    <location>
        <begin position="40"/>
        <end position="203"/>
    </location>
</feature>
<dbReference type="InterPro" id="IPR001107">
    <property type="entry name" value="Band_7"/>
</dbReference>
<evidence type="ECO:0000313" key="5">
    <source>
        <dbReference type="Proteomes" id="UP000095662"/>
    </source>
</evidence>
<dbReference type="InterPro" id="IPR036013">
    <property type="entry name" value="Band_7/SPFH_dom_sf"/>
</dbReference>
<keyword evidence="2" id="KW-1133">Transmembrane helix</keyword>
<feature type="transmembrane region" description="Helical" evidence="2">
    <location>
        <begin position="21"/>
        <end position="45"/>
    </location>
</feature>
<organism evidence="4 5">
    <name type="scientific">[Eubacterium] siraeum</name>
    <dbReference type="NCBI Taxonomy" id="39492"/>
    <lineage>
        <taxon>Bacteria</taxon>
        <taxon>Bacillati</taxon>
        <taxon>Bacillota</taxon>
        <taxon>Clostridia</taxon>
        <taxon>Eubacteriales</taxon>
        <taxon>Oscillospiraceae</taxon>
        <taxon>Oscillospiraceae incertae sedis</taxon>
    </lineage>
</organism>
<dbReference type="Proteomes" id="UP000095662">
    <property type="component" value="Unassembled WGS sequence"/>
</dbReference>
<dbReference type="AlphaFoldDB" id="A0A175A2W2"/>
<keyword evidence="2" id="KW-0812">Transmembrane</keyword>
<evidence type="ECO:0000256" key="2">
    <source>
        <dbReference type="SAM" id="Phobius"/>
    </source>
</evidence>
<dbReference type="GO" id="GO:0016020">
    <property type="term" value="C:membrane"/>
    <property type="evidence" value="ECO:0007669"/>
    <property type="project" value="InterPro"/>
</dbReference>
<dbReference type="GO" id="GO:0006508">
    <property type="term" value="P:proteolysis"/>
    <property type="evidence" value="ECO:0007669"/>
    <property type="project" value="UniProtKB-KW"/>
</dbReference>
<dbReference type="Pfam" id="PF01145">
    <property type="entry name" value="Band_7"/>
    <property type="match status" value="1"/>
</dbReference>
<keyword evidence="2" id="KW-0472">Membrane</keyword>